<dbReference type="EMBL" id="LAZR01007869">
    <property type="protein sequence ID" value="KKM82397.1"/>
    <property type="molecule type" value="Genomic_DNA"/>
</dbReference>
<comment type="caution">
    <text evidence="1">The sequence shown here is derived from an EMBL/GenBank/DDBJ whole genome shotgun (WGS) entry which is preliminary data.</text>
</comment>
<sequence length="94" mass="10835">MSEDNWNHHEGKNKCKTCMWFVLKQPPVYIVKGSFSKIVEARPGKIVPMEEAESVRTTESNIGRCRRNAPTLNGWPVMFVSDWCGEHKLDETKI</sequence>
<reference evidence="1" key="1">
    <citation type="journal article" date="2015" name="Nature">
        <title>Complex archaea that bridge the gap between prokaryotes and eukaryotes.</title>
        <authorList>
            <person name="Spang A."/>
            <person name="Saw J.H."/>
            <person name="Jorgensen S.L."/>
            <person name="Zaremba-Niedzwiedzka K."/>
            <person name="Martijn J."/>
            <person name="Lind A.E."/>
            <person name="van Eijk R."/>
            <person name="Schleper C."/>
            <person name="Guy L."/>
            <person name="Ettema T.J."/>
        </authorList>
    </citation>
    <scope>NUCLEOTIDE SEQUENCE</scope>
</reference>
<accession>A0A0F9NM55</accession>
<name>A0A0F9NM55_9ZZZZ</name>
<dbReference type="AlphaFoldDB" id="A0A0F9NM55"/>
<evidence type="ECO:0000313" key="1">
    <source>
        <dbReference type="EMBL" id="KKM82397.1"/>
    </source>
</evidence>
<protein>
    <submittedName>
        <fullName evidence="1">Uncharacterized protein</fullName>
    </submittedName>
</protein>
<organism evidence="1">
    <name type="scientific">marine sediment metagenome</name>
    <dbReference type="NCBI Taxonomy" id="412755"/>
    <lineage>
        <taxon>unclassified sequences</taxon>
        <taxon>metagenomes</taxon>
        <taxon>ecological metagenomes</taxon>
    </lineage>
</organism>
<gene>
    <name evidence="1" type="ORF">LCGC14_1320060</name>
</gene>
<proteinExistence type="predicted"/>